<evidence type="ECO:0000313" key="2">
    <source>
        <dbReference type="EMBL" id="MBZ4038315.1"/>
    </source>
</evidence>
<dbReference type="SUPFAM" id="SSF54593">
    <property type="entry name" value="Glyoxalase/Bleomycin resistance protein/Dihydroxybiphenyl dioxygenase"/>
    <property type="match status" value="1"/>
</dbReference>
<dbReference type="Proteomes" id="UP001430954">
    <property type="component" value="Unassembled WGS sequence"/>
</dbReference>
<accession>A0ABS7T358</accession>
<dbReference type="RefSeq" id="WP_223674506.1">
    <property type="nucleotide sequence ID" value="NZ_JAINZW010000001.1"/>
</dbReference>
<comment type="caution">
    <text evidence="2">The sequence shown here is derived from an EMBL/GenBank/DDBJ whole genome shotgun (WGS) entry which is preliminary data.</text>
</comment>
<evidence type="ECO:0000259" key="1">
    <source>
        <dbReference type="Pfam" id="PF00903"/>
    </source>
</evidence>
<dbReference type="EMBL" id="JAINZW010000001">
    <property type="protein sequence ID" value="MBZ4038315.1"/>
    <property type="molecule type" value="Genomic_DNA"/>
</dbReference>
<dbReference type="InterPro" id="IPR028973">
    <property type="entry name" value="PhnB-like"/>
</dbReference>
<keyword evidence="3" id="KW-1185">Reference proteome</keyword>
<gene>
    <name evidence="2" type="ORF">K6753_02030</name>
</gene>
<protein>
    <submittedName>
        <fullName evidence="2">VOC family protein</fullName>
    </submittedName>
</protein>
<reference evidence="2 3" key="1">
    <citation type="submission" date="2021-09" db="EMBL/GenBank/DDBJ databases">
        <title>Lysobacter sp. 13A isolated from the river sediment.</title>
        <authorList>
            <person name="Liu H."/>
            <person name="Li S."/>
            <person name="Mao S."/>
        </authorList>
    </citation>
    <scope>NUCLEOTIDE SEQUENCE [LARGE SCALE GENOMIC DNA]</scope>
    <source>
        <strain evidence="2 3">13A</strain>
    </source>
</reference>
<dbReference type="PANTHER" id="PTHR33990">
    <property type="entry name" value="PROTEIN YJDN-RELATED"/>
    <property type="match status" value="1"/>
</dbReference>
<proteinExistence type="predicted"/>
<organism evidence="2 3">
    <name type="scientific">Novilysobacter selenitireducens</name>
    <dbReference type="NCBI Taxonomy" id="2872639"/>
    <lineage>
        <taxon>Bacteria</taxon>
        <taxon>Pseudomonadati</taxon>
        <taxon>Pseudomonadota</taxon>
        <taxon>Gammaproteobacteria</taxon>
        <taxon>Lysobacterales</taxon>
        <taxon>Lysobacteraceae</taxon>
        <taxon>Novilysobacter</taxon>
    </lineage>
</organism>
<dbReference type="Gene3D" id="3.10.180.10">
    <property type="entry name" value="2,3-Dihydroxybiphenyl 1,2-Dioxygenase, domain 1"/>
    <property type="match status" value="1"/>
</dbReference>
<dbReference type="CDD" id="cd06588">
    <property type="entry name" value="PhnB_like"/>
    <property type="match status" value="1"/>
</dbReference>
<dbReference type="InterPro" id="IPR004360">
    <property type="entry name" value="Glyas_Fos-R_dOase_dom"/>
</dbReference>
<evidence type="ECO:0000313" key="3">
    <source>
        <dbReference type="Proteomes" id="UP001430954"/>
    </source>
</evidence>
<dbReference type="InterPro" id="IPR029068">
    <property type="entry name" value="Glyas_Bleomycin-R_OHBP_Dase"/>
</dbReference>
<name>A0ABS7T358_9GAMM</name>
<sequence>MQLVPYMMFNGQCREAFAFYAKAIGAEVTYGLTYGESPMCDEMPADSRDWIMHSQIEAPGLMLMGADGPPMETPAGAGTVNNLMVDTVDEAERLFAALADGGQVQQPIQETFWALRWGMLVDRYGKPWMVNCSRPE</sequence>
<dbReference type="Pfam" id="PF00903">
    <property type="entry name" value="Glyoxalase"/>
    <property type="match status" value="1"/>
</dbReference>
<dbReference type="PANTHER" id="PTHR33990:SF1">
    <property type="entry name" value="PROTEIN YJDN"/>
    <property type="match status" value="1"/>
</dbReference>
<feature type="domain" description="Glyoxalase/fosfomycin resistance/dioxygenase" evidence="1">
    <location>
        <begin position="4"/>
        <end position="128"/>
    </location>
</feature>